<organism evidence="1 2">
    <name type="scientific">Mesobacterium hydrothermale</name>
    <dbReference type="NCBI Taxonomy" id="3111907"/>
    <lineage>
        <taxon>Bacteria</taxon>
        <taxon>Pseudomonadati</taxon>
        <taxon>Pseudomonadota</taxon>
        <taxon>Alphaproteobacteria</taxon>
        <taxon>Rhodobacterales</taxon>
        <taxon>Roseobacteraceae</taxon>
        <taxon>Mesobacterium</taxon>
    </lineage>
</organism>
<sequence>MTLFTNLRSRMAKAAAYRRTVNEIRRMPKDVADDLGIYPGDARRMAYRAVYGL</sequence>
<comment type="caution">
    <text evidence="1">The sequence shown here is derived from an EMBL/GenBank/DDBJ whole genome shotgun (WGS) entry which is preliminary data.</text>
</comment>
<proteinExistence type="predicted"/>
<dbReference type="Proteomes" id="UP001348149">
    <property type="component" value="Unassembled WGS sequence"/>
</dbReference>
<name>A0ABU6HKY4_9RHOB</name>
<accession>A0ABU6HKY4</accession>
<reference evidence="1 2" key="1">
    <citation type="submission" date="2024-01" db="EMBL/GenBank/DDBJ databases">
        <title>Mesobacterium rodlantinim sp. nov., isolated from shallow sea hydrothermal systems off Kueishantao Island.</title>
        <authorList>
            <person name="Su Z."/>
            <person name="Tang K."/>
        </authorList>
    </citation>
    <scope>NUCLEOTIDE SEQUENCE [LARGE SCALE GENOMIC DNA]</scope>
    <source>
        <strain evidence="1 2">TK19101</strain>
    </source>
</reference>
<evidence type="ECO:0000313" key="2">
    <source>
        <dbReference type="Proteomes" id="UP001348149"/>
    </source>
</evidence>
<dbReference type="RefSeq" id="WP_326298379.1">
    <property type="nucleotide sequence ID" value="NZ_JAYLLH010000024.1"/>
</dbReference>
<evidence type="ECO:0000313" key="1">
    <source>
        <dbReference type="EMBL" id="MEC3862536.1"/>
    </source>
</evidence>
<keyword evidence="2" id="KW-1185">Reference proteome</keyword>
<evidence type="ECO:0008006" key="3">
    <source>
        <dbReference type="Google" id="ProtNLM"/>
    </source>
</evidence>
<dbReference type="EMBL" id="JAYLLH010000024">
    <property type="protein sequence ID" value="MEC3862536.1"/>
    <property type="molecule type" value="Genomic_DNA"/>
</dbReference>
<protein>
    <recommendedName>
        <fullName evidence="3">DUF1127 domain-containing protein</fullName>
    </recommendedName>
</protein>
<gene>
    <name evidence="1" type="ORF">VK792_14680</name>
</gene>